<evidence type="ECO:0000259" key="4">
    <source>
        <dbReference type="Pfam" id="PF22725"/>
    </source>
</evidence>
<evidence type="ECO:0000256" key="1">
    <source>
        <dbReference type="ARBA" id="ARBA00010928"/>
    </source>
</evidence>
<dbReference type="EMBL" id="CADCVO010000577">
    <property type="protein sequence ID" value="CAA9525726.1"/>
    <property type="molecule type" value="Genomic_DNA"/>
</dbReference>
<name>A0A6J4TKE3_9ACTN</name>
<gene>
    <name evidence="5" type="ORF">AVDCRST_MAG13-3714</name>
</gene>
<dbReference type="Gene3D" id="3.30.360.10">
    <property type="entry name" value="Dihydrodipicolinate Reductase, domain 2"/>
    <property type="match status" value="1"/>
</dbReference>
<dbReference type="GO" id="GO:0000166">
    <property type="term" value="F:nucleotide binding"/>
    <property type="evidence" value="ECO:0007669"/>
    <property type="project" value="InterPro"/>
</dbReference>
<proteinExistence type="inferred from homology"/>
<organism evidence="5">
    <name type="scientific">uncultured Solirubrobacteraceae bacterium</name>
    <dbReference type="NCBI Taxonomy" id="1162706"/>
    <lineage>
        <taxon>Bacteria</taxon>
        <taxon>Bacillati</taxon>
        <taxon>Actinomycetota</taxon>
        <taxon>Thermoleophilia</taxon>
        <taxon>Solirubrobacterales</taxon>
        <taxon>Solirubrobacteraceae</taxon>
        <taxon>environmental samples</taxon>
    </lineage>
</organism>
<evidence type="ECO:0000256" key="2">
    <source>
        <dbReference type="ARBA" id="ARBA00023002"/>
    </source>
</evidence>
<evidence type="ECO:0000259" key="3">
    <source>
        <dbReference type="Pfam" id="PF01408"/>
    </source>
</evidence>
<feature type="domain" description="GFO/IDH/MocA-like oxidoreductase" evidence="4">
    <location>
        <begin position="138"/>
        <end position="243"/>
    </location>
</feature>
<dbReference type="Pfam" id="PF01408">
    <property type="entry name" value="GFO_IDH_MocA"/>
    <property type="match status" value="1"/>
</dbReference>
<dbReference type="InterPro" id="IPR036291">
    <property type="entry name" value="NAD(P)-bd_dom_sf"/>
</dbReference>
<evidence type="ECO:0000313" key="5">
    <source>
        <dbReference type="EMBL" id="CAA9525726.1"/>
    </source>
</evidence>
<feature type="domain" description="Gfo/Idh/MocA-like oxidoreductase N-terminal" evidence="3">
    <location>
        <begin position="19"/>
        <end position="122"/>
    </location>
</feature>
<dbReference type="SUPFAM" id="SSF51735">
    <property type="entry name" value="NAD(P)-binding Rossmann-fold domains"/>
    <property type="match status" value="1"/>
</dbReference>
<dbReference type="InterPro" id="IPR055170">
    <property type="entry name" value="GFO_IDH_MocA-like_dom"/>
</dbReference>
<dbReference type="AlphaFoldDB" id="A0A6J4TKE3"/>
<dbReference type="PANTHER" id="PTHR22604:SF105">
    <property type="entry name" value="TRANS-1,2-DIHYDROBENZENE-1,2-DIOL DEHYDROGENASE"/>
    <property type="match status" value="1"/>
</dbReference>
<keyword evidence="2" id="KW-0560">Oxidoreductase</keyword>
<dbReference type="InterPro" id="IPR050984">
    <property type="entry name" value="Gfo/Idh/MocA_domain"/>
</dbReference>
<dbReference type="Gene3D" id="3.40.50.720">
    <property type="entry name" value="NAD(P)-binding Rossmann-like Domain"/>
    <property type="match status" value="1"/>
</dbReference>
<dbReference type="PANTHER" id="PTHR22604">
    <property type="entry name" value="OXIDOREDUCTASES"/>
    <property type="match status" value="1"/>
</dbReference>
<dbReference type="SUPFAM" id="SSF55347">
    <property type="entry name" value="Glyceraldehyde-3-phosphate dehydrogenase-like, C-terminal domain"/>
    <property type="match status" value="1"/>
</dbReference>
<dbReference type="GO" id="GO:0016491">
    <property type="term" value="F:oxidoreductase activity"/>
    <property type="evidence" value="ECO:0007669"/>
    <property type="project" value="UniProtKB-KW"/>
</dbReference>
<dbReference type="Pfam" id="PF22725">
    <property type="entry name" value="GFO_IDH_MocA_C3"/>
    <property type="match status" value="1"/>
</dbReference>
<dbReference type="InterPro" id="IPR000683">
    <property type="entry name" value="Gfo/Idh/MocA-like_OxRdtase_N"/>
</dbReference>
<accession>A0A6J4TKE3</accession>
<reference evidence="5" key="1">
    <citation type="submission" date="2020-02" db="EMBL/GenBank/DDBJ databases">
        <authorList>
            <person name="Meier V. D."/>
        </authorList>
    </citation>
    <scope>NUCLEOTIDE SEQUENCE</scope>
    <source>
        <strain evidence="5">AVDCRST_MAG13</strain>
    </source>
</reference>
<evidence type="ECO:0008006" key="6">
    <source>
        <dbReference type="Google" id="ProtNLM"/>
    </source>
</evidence>
<protein>
    <recommendedName>
        <fullName evidence="6">Gfo/Idh/MocA family oxidoreductase</fullName>
    </recommendedName>
</protein>
<sequence>MALRIAFLSTARINGALAAGAAEVDEVEVVAIASRDLGRAEAQARQLGVERGVGSYEAVLEDPEVDAVYVSLPNALHVPWAIRALEAGKHVLCEKPLTRRPEDAERAFDAAQAAGRVLMEGFMWRHHPQARRLTELAGTEIGQLRAVRAGFSFSLGRAGDVRLSGELDGGALMDVGCYCLSGMRLVAGEPERVFAEQKVGGQGVDVRMAATLRFPGDVLGHFECGMDMPGSMGLEVVGASGSLLLTDPWHGREPRIELRRADGSVEDVEVDRANPYAMELRDFAGAAAGLNPPLLGREDAVAQARVIAALYASAASHEAVAP</sequence>
<comment type="similarity">
    <text evidence="1">Belongs to the Gfo/Idh/MocA family.</text>
</comment>